<feature type="domain" description="Transposase IS116/IS110/IS902 C-terminal" evidence="1">
    <location>
        <begin position="112"/>
        <end position="197"/>
    </location>
</feature>
<dbReference type="PANTHER" id="PTHR33055">
    <property type="entry name" value="TRANSPOSASE FOR INSERTION SEQUENCE ELEMENT IS1111A"/>
    <property type="match status" value="1"/>
</dbReference>
<accession>X0XF60</accession>
<dbReference type="InterPro" id="IPR047650">
    <property type="entry name" value="Transpos_IS110"/>
</dbReference>
<dbReference type="GO" id="GO:0003677">
    <property type="term" value="F:DNA binding"/>
    <property type="evidence" value="ECO:0007669"/>
    <property type="project" value="InterPro"/>
</dbReference>
<dbReference type="GO" id="GO:0004803">
    <property type="term" value="F:transposase activity"/>
    <property type="evidence" value="ECO:0007669"/>
    <property type="project" value="InterPro"/>
</dbReference>
<protein>
    <recommendedName>
        <fullName evidence="1">Transposase IS116/IS110/IS902 C-terminal domain-containing protein</fullName>
    </recommendedName>
</protein>
<reference evidence="2" key="1">
    <citation type="journal article" date="2014" name="Front. Microbiol.">
        <title>High frequency of phylogenetically diverse reductive dehalogenase-homologous genes in deep subseafloor sedimentary metagenomes.</title>
        <authorList>
            <person name="Kawai M."/>
            <person name="Futagami T."/>
            <person name="Toyoda A."/>
            <person name="Takaki Y."/>
            <person name="Nishi S."/>
            <person name="Hori S."/>
            <person name="Arai W."/>
            <person name="Tsubouchi T."/>
            <person name="Morono Y."/>
            <person name="Uchiyama I."/>
            <person name="Ito T."/>
            <person name="Fujiyama A."/>
            <person name="Inagaki F."/>
            <person name="Takami H."/>
        </authorList>
    </citation>
    <scope>NUCLEOTIDE SEQUENCE</scope>
    <source>
        <strain evidence="2">Expedition CK06-06</strain>
    </source>
</reference>
<feature type="non-terminal residue" evidence="2">
    <location>
        <position position="1"/>
    </location>
</feature>
<dbReference type="GO" id="GO:0006313">
    <property type="term" value="P:DNA transposition"/>
    <property type="evidence" value="ECO:0007669"/>
    <property type="project" value="InterPro"/>
</dbReference>
<organism evidence="2">
    <name type="scientific">marine sediment metagenome</name>
    <dbReference type="NCBI Taxonomy" id="412755"/>
    <lineage>
        <taxon>unclassified sequences</taxon>
        <taxon>metagenomes</taxon>
        <taxon>ecological metagenomes</taxon>
    </lineage>
</organism>
<feature type="non-terminal residue" evidence="2">
    <location>
        <position position="251"/>
    </location>
</feature>
<dbReference type="PANTHER" id="PTHR33055:SF3">
    <property type="entry name" value="PUTATIVE TRANSPOSASE FOR IS117-RELATED"/>
    <property type="match status" value="1"/>
</dbReference>
<dbReference type="Pfam" id="PF02371">
    <property type="entry name" value="Transposase_20"/>
    <property type="match status" value="1"/>
</dbReference>
<dbReference type="AlphaFoldDB" id="X0XF60"/>
<comment type="caution">
    <text evidence="2">The sequence shown here is derived from an EMBL/GenBank/DDBJ whole genome shotgun (WGS) entry which is preliminary data.</text>
</comment>
<dbReference type="EMBL" id="BARS01042918">
    <property type="protein sequence ID" value="GAG34017.1"/>
    <property type="molecule type" value="Genomic_DNA"/>
</dbReference>
<evidence type="ECO:0000313" key="2">
    <source>
        <dbReference type="EMBL" id="GAG34017.1"/>
    </source>
</evidence>
<proteinExistence type="predicted"/>
<dbReference type="InterPro" id="IPR003346">
    <property type="entry name" value="Transposase_20"/>
</dbReference>
<gene>
    <name evidence="2" type="ORF">S01H1_65046</name>
</gene>
<evidence type="ECO:0000259" key="1">
    <source>
        <dbReference type="Pfam" id="PF02371"/>
    </source>
</evidence>
<sequence length="251" mass="29244">YYPQTLEWFDRINTKLFCNFIERWPTLMQVKRARTTTLRTFFRAGHTRNPALLETRLAAIRSSQHLTLDEAVIAPNKLHALMLVGMLQVILDAIKTYDQTIAELAPQHDDYDLFSSLPGAGPSLAPRLLVAFGEQRNRFKNAAELQKYSGIAPVTERSGTKHWVHWRWRCPNFVRQTFVEWAAQTINKSYWAGEYYRQQREKGSAHQPALRALAFKWIRILYCCWQTRTPYDEATYLKALRRRGSPLVAKA</sequence>
<name>X0XF60_9ZZZZ</name>